<dbReference type="InterPro" id="IPR045121">
    <property type="entry name" value="CoAse"/>
</dbReference>
<keyword evidence="6" id="KW-0464">Manganese</keyword>
<dbReference type="PANTHER" id="PTHR12992">
    <property type="entry name" value="NUDIX HYDROLASE"/>
    <property type="match status" value="1"/>
</dbReference>
<accession>A0A2U1T5F7</accession>
<dbReference type="OrthoDB" id="9802805at2"/>
<feature type="domain" description="Nudix hydrolase" evidence="8">
    <location>
        <begin position="55"/>
        <end position="200"/>
    </location>
</feature>
<dbReference type="KEGG" id="cyz:C3B44_00970"/>
<sequence>MDNAAPAPDAPGYNTTLRPARSPRWMRPLIQSMTPGTRRVRGVLGNDPRAPQRAVRTQAAVLVLISGAREAEELPEDAGVVLTHRSPRMRSHAGQMAFPGGKVDPQDDGVVDCALREAWEEVGLDRRSVTPLARMGSLHVRSNRNPVHPVIAYWDEPAELYPTSPEETDDVFVAPVRELVDPSCRITVAWKNYRGPAFRVRDYLVWGFTAGVLDAVLEVAGWAREWDQERTVDLYEELGASRNQESGR</sequence>
<dbReference type="PANTHER" id="PTHR12992:SF11">
    <property type="entry name" value="MITOCHONDRIAL COENZYME A DIPHOSPHATASE NUDT8"/>
    <property type="match status" value="1"/>
</dbReference>
<keyword evidence="10" id="KW-1185">Reference proteome</keyword>
<keyword evidence="5" id="KW-0460">Magnesium</keyword>
<dbReference type="GO" id="GO:0046872">
    <property type="term" value="F:metal ion binding"/>
    <property type="evidence" value="ECO:0007669"/>
    <property type="project" value="UniProtKB-KW"/>
</dbReference>
<gene>
    <name evidence="9" type="ORF">DF222_08560</name>
</gene>
<evidence type="ECO:0000256" key="6">
    <source>
        <dbReference type="ARBA" id="ARBA00023211"/>
    </source>
</evidence>
<dbReference type="GO" id="GO:0010945">
    <property type="term" value="F:coenzyme A diphosphatase activity"/>
    <property type="evidence" value="ECO:0007669"/>
    <property type="project" value="InterPro"/>
</dbReference>
<dbReference type="SUPFAM" id="SSF55811">
    <property type="entry name" value="Nudix"/>
    <property type="match status" value="1"/>
</dbReference>
<name>A0A2U1T5F7_9CORY</name>
<keyword evidence="4" id="KW-0378">Hydrolase</keyword>
<comment type="cofactor">
    <cofactor evidence="1">
        <name>Mn(2+)</name>
        <dbReference type="ChEBI" id="CHEBI:29035"/>
    </cofactor>
</comment>
<evidence type="ECO:0000256" key="5">
    <source>
        <dbReference type="ARBA" id="ARBA00022842"/>
    </source>
</evidence>
<dbReference type="InterPro" id="IPR015797">
    <property type="entry name" value="NUDIX_hydrolase-like_dom_sf"/>
</dbReference>
<dbReference type="PROSITE" id="PS51462">
    <property type="entry name" value="NUDIX"/>
    <property type="match status" value="1"/>
</dbReference>
<comment type="cofactor">
    <cofactor evidence="2">
        <name>Mg(2+)</name>
        <dbReference type="ChEBI" id="CHEBI:18420"/>
    </cofactor>
</comment>
<evidence type="ECO:0000256" key="1">
    <source>
        <dbReference type="ARBA" id="ARBA00001936"/>
    </source>
</evidence>
<protein>
    <submittedName>
        <fullName evidence="9">CoA pyrophosphatase</fullName>
    </submittedName>
</protein>
<evidence type="ECO:0000259" key="8">
    <source>
        <dbReference type="PROSITE" id="PS51462"/>
    </source>
</evidence>
<keyword evidence="3" id="KW-0479">Metal-binding</keyword>
<feature type="region of interest" description="Disordered" evidence="7">
    <location>
        <begin position="1"/>
        <end position="23"/>
    </location>
</feature>
<reference evidence="10" key="1">
    <citation type="submission" date="2018-04" db="EMBL/GenBank/DDBJ databases">
        <authorList>
            <person name="Liu S."/>
            <person name="Wang Z."/>
            <person name="Li J."/>
        </authorList>
    </citation>
    <scope>NUCLEOTIDE SEQUENCE [LARGE SCALE GENOMIC DNA]</scope>
    <source>
        <strain evidence="10">2189</strain>
    </source>
</reference>
<evidence type="ECO:0000256" key="2">
    <source>
        <dbReference type="ARBA" id="ARBA00001946"/>
    </source>
</evidence>
<evidence type="ECO:0000313" key="9">
    <source>
        <dbReference type="EMBL" id="PWC01222.1"/>
    </source>
</evidence>
<evidence type="ECO:0000256" key="4">
    <source>
        <dbReference type="ARBA" id="ARBA00022801"/>
    </source>
</evidence>
<evidence type="ECO:0000256" key="7">
    <source>
        <dbReference type="SAM" id="MobiDB-lite"/>
    </source>
</evidence>
<dbReference type="AlphaFoldDB" id="A0A2U1T5F7"/>
<organism evidence="9 10">
    <name type="scientific">Corynebacterium yudongzhengii</name>
    <dbReference type="NCBI Taxonomy" id="2080740"/>
    <lineage>
        <taxon>Bacteria</taxon>
        <taxon>Bacillati</taxon>
        <taxon>Actinomycetota</taxon>
        <taxon>Actinomycetes</taxon>
        <taxon>Mycobacteriales</taxon>
        <taxon>Corynebacteriaceae</taxon>
        <taxon>Corynebacterium</taxon>
    </lineage>
</organism>
<dbReference type="Pfam" id="PF00293">
    <property type="entry name" value="NUDIX"/>
    <property type="match status" value="1"/>
</dbReference>
<evidence type="ECO:0000313" key="10">
    <source>
        <dbReference type="Proteomes" id="UP000244989"/>
    </source>
</evidence>
<dbReference type="CDD" id="cd03426">
    <property type="entry name" value="NUDIX_CoAse_Nudt7"/>
    <property type="match status" value="1"/>
</dbReference>
<dbReference type="Proteomes" id="UP000244989">
    <property type="component" value="Unassembled WGS sequence"/>
</dbReference>
<dbReference type="EMBL" id="QEEZ01000016">
    <property type="protein sequence ID" value="PWC01222.1"/>
    <property type="molecule type" value="Genomic_DNA"/>
</dbReference>
<evidence type="ECO:0000256" key="3">
    <source>
        <dbReference type="ARBA" id="ARBA00022723"/>
    </source>
</evidence>
<comment type="caution">
    <text evidence="9">The sequence shown here is derived from an EMBL/GenBank/DDBJ whole genome shotgun (WGS) entry which is preliminary data.</text>
</comment>
<dbReference type="InterPro" id="IPR000086">
    <property type="entry name" value="NUDIX_hydrolase_dom"/>
</dbReference>
<dbReference type="Gene3D" id="3.90.79.10">
    <property type="entry name" value="Nucleoside Triphosphate Pyrophosphohydrolase"/>
    <property type="match status" value="1"/>
</dbReference>
<proteinExistence type="predicted"/>
<dbReference type="RefSeq" id="WP_108430711.1">
    <property type="nucleotide sequence ID" value="NZ_CP026947.1"/>
</dbReference>